<comment type="caution">
    <text evidence="3">The sequence shown here is derived from an EMBL/GenBank/DDBJ whole genome shotgun (WGS) entry which is preliminary data.</text>
</comment>
<dbReference type="InterPro" id="IPR026026">
    <property type="entry name" value="HIT_Hint"/>
</dbReference>
<dbReference type="Proteomes" id="UP001253545">
    <property type="component" value="Unassembled WGS sequence"/>
</dbReference>
<organism evidence="3 4">
    <name type="scientific">Glaciecola petra</name>
    <dbReference type="NCBI Taxonomy" id="3075602"/>
    <lineage>
        <taxon>Bacteria</taxon>
        <taxon>Pseudomonadati</taxon>
        <taxon>Pseudomonadota</taxon>
        <taxon>Gammaproteobacteria</taxon>
        <taxon>Alteromonadales</taxon>
        <taxon>Alteromonadaceae</taxon>
        <taxon>Glaciecola</taxon>
    </lineage>
</organism>
<dbReference type="Pfam" id="PF01230">
    <property type="entry name" value="HIT"/>
    <property type="match status" value="1"/>
</dbReference>
<evidence type="ECO:0000313" key="3">
    <source>
        <dbReference type="EMBL" id="MDT0594143.1"/>
    </source>
</evidence>
<dbReference type="RefSeq" id="WP_311367626.1">
    <property type="nucleotide sequence ID" value="NZ_JAVRHX010000001.1"/>
</dbReference>
<comment type="caution">
    <text evidence="1">Lacks conserved residue(s) required for the propagation of feature annotation.</text>
</comment>
<keyword evidence="4" id="KW-1185">Reference proteome</keyword>
<evidence type="ECO:0000313" key="4">
    <source>
        <dbReference type="Proteomes" id="UP001253545"/>
    </source>
</evidence>
<dbReference type="EMBL" id="JAVRHX010000001">
    <property type="protein sequence ID" value="MDT0594143.1"/>
    <property type="molecule type" value="Genomic_DNA"/>
</dbReference>
<dbReference type="PIRSF" id="PIRSF000714">
    <property type="entry name" value="HIT"/>
    <property type="match status" value="1"/>
</dbReference>
<sequence>MSFEIDHRLKSDSTLLVKCNHIQIRLIHDSRYPWLILVPEYKDVYDVDDLDWNVQLQVLQISAWVCKALKVAFMPDKLNVAALGNIVKQLHIHHVARFEYDDTWPGPIWGKGKSLPYSPPDFEKRKGLICTTLKELNQGDLNAYYYD</sequence>
<accession>A0ABU2ZQ06</accession>
<dbReference type="InterPro" id="IPR036265">
    <property type="entry name" value="HIT-like_sf"/>
</dbReference>
<evidence type="ECO:0000259" key="2">
    <source>
        <dbReference type="PROSITE" id="PS51084"/>
    </source>
</evidence>
<dbReference type="PROSITE" id="PS51084">
    <property type="entry name" value="HIT_2"/>
    <property type="match status" value="1"/>
</dbReference>
<gene>
    <name evidence="3" type="ORF">RM552_04730</name>
</gene>
<name>A0ABU2ZQ06_9ALTE</name>
<feature type="domain" description="HIT" evidence="2">
    <location>
        <begin position="35"/>
        <end position="104"/>
    </location>
</feature>
<evidence type="ECO:0000256" key="1">
    <source>
        <dbReference type="PROSITE-ProRule" id="PRU00464"/>
    </source>
</evidence>
<protein>
    <submittedName>
        <fullName evidence="3">HIT domain-containing protein</fullName>
    </submittedName>
</protein>
<reference evidence="3 4" key="1">
    <citation type="submission" date="2023-09" db="EMBL/GenBank/DDBJ databases">
        <authorList>
            <person name="Rey-Velasco X."/>
        </authorList>
    </citation>
    <scope>NUCLEOTIDE SEQUENCE [LARGE SCALE GENOMIC DNA]</scope>
    <source>
        <strain evidence="3 4">P117</strain>
    </source>
</reference>
<dbReference type="SUPFAM" id="SSF54197">
    <property type="entry name" value="HIT-like"/>
    <property type="match status" value="1"/>
</dbReference>
<proteinExistence type="predicted"/>
<dbReference type="Gene3D" id="3.30.428.10">
    <property type="entry name" value="HIT-like"/>
    <property type="match status" value="1"/>
</dbReference>
<dbReference type="InterPro" id="IPR011146">
    <property type="entry name" value="HIT-like"/>
</dbReference>